<evidence type="ECO:0000256" key="1">
    <source>
        <dbReference type="SAM" id="MobiDB-lite"/>
    </source>
</evidence>
<keyword evidence="3" id="KW-1185">Reference proteome</keyword>
<accession>A0ABY6LU47</accession>
<gene>
    <name evidence="2" type="ORF">LAZ67_X003451</name>
</gene>
<reference evidence="2 3" key="1">
    <citation type="submission" date="2022-03" db="EMBL/GenBank/DDBJ databases">
        <title>A chromosomal length assembly of Cordylochernes scorpioides.</title>
        <authorList>
            <person name="Zeh D."/>
            <person name="Zeh J."/>
        </authorList>
    </citation>
    <scope>NUCLEOTIDE SEQUENCE [LARGE SCALE GENOMIC DNA]</scope>
    <source>
        <strain evidence="2">IN4F17</strain>
        <tissue evidence="2">Whole Body</tissue>
    </source>
</reference>
<proteinExistence type="predicted"/>
<name>A0ABY6LU47_9ARAC</name>
<protein>
    <submittedName>
        <fullName evidence="2">Uncharacterized protein</fullName>
    </submittedName>
</protein>
<sequence>MNLNVKKTNLEDEPRSGRPPTAVTQEKIELVRFLLREDRRITYQLLEKSADIVASAAINTIINDHLKFRKLVSRWDGKFRNSLNEVEAAAWNSFRNVCKNFLESVKVENYRDIVNDLLLSYKGKQNEDCRDLEAMGAVIYIFRDWLQDSTAMSKSRLPSKKTMSLMTTTTKPLFTPQEKGRLSTRDKVLIL</sequence>
<organism evidence="2 3">
    <name type="scientific">Cordylochernes scorpioides</name>
    <dbReference type="NCBI Taxonomy" id="51811"/>
    <lineage>
        <taxon>Eukaryota</taxon>
        <taxon>Metazoa</taxon>
        <taxon>Ecdysozoa</taxon>
        <taxon>Arthropoda</taxon>
        <taxon>Chelicerata</taxon>
        <taxon>Arachnida</taxon>
        <taxon>Pseudoscorpiones</taxon>
        <taxon>Cheliferoidea</taxon>
        <taxon>Chernetidae</taxon>
        <taxon>Cordylochernes</taxon>
    </lineage>
</organism>
<dbReference type="Proteomes" id="UP001235939">
    <property type="component" value="Chromosome X"/>
</dbReference>
<evidence type="ECO:0000313" key="3">
    <source>
        <dbReference type="Proteomes" id="UP001235939"/>
    </source>
</evidence>
<feature type="region of interest" description="Disordered" evidence="1">
    <location>
        <begin position="1"/>
        <end position="21"/>
    </location>
</feature>
<evidence type="ECO:0000313" key="2">
    <source>
        <dbReference type="EMBL" id="UYV84775.1"/>
    </source>
</evidence>
<dbReference type="EMBL" id="CP092886">
    <property type="protein sequence ID" value="UYV84775.1"/>
    <property type="molecule type" value="Genomic_DNA"/>
</dbReference>